<dbReference type="InterPro" id="IPR036397">
    <property type="entry name" value="RNaseH_sf"/>
</dbReference>
<dbReference type="Gene3D" id="3.30.420.10">
    <property type="entry name" value="Ribonuclease H-like superfamily/Ribonuclease H"/>
    <property type="match status" value="1"/>
</dbReference>
<dbReference type="AlphaFoldDB" id="A0A1R1XLJ6"/>
<protein>
    <submittedName>
        <fullName evidence="1">Uncharacterized protein</fullName>
    </submittedName>
</protein>
<evidence type="ECO:0000313" key="3">
    <source>
        <dbReference type="Proteomes" id="UP000187283"/>
    </source>
</evidence>
<dbReference type="EMBL" id="LSSN01002015">
    <property type="protein sequence ID" value="OMJ17567.1"/>
    <property type="molecule type" value="Genomic_DNA"/>
</dbReference>
<dbReference type="GO" id="GO:0003676">
    <property type="term" value="F:nucleic acid binding"/>
    <property type="evidence" value="ECO:0007669"/>
    <property type="project" value="InterPro"/>
</dbReference>
<accession>A0A1R1XLJ6</accession>
<keyword evidence="3" id="KW-1185">Reference proteome</keyword>
<reference evidence="1 3" key="1">
    <citation type="submission" date="2017-01" db="EMBL/GenBank/DDBJ databases">
        <authorList>
            <person name="Mah S.A."/>
            <person name="Swanson W.J."/>
            <person name="Moy G.W."/>
            <person name="Vacquier V.D."/>
        </authorList>
    </citation>
    <scope>NUCLEOTIDE SEQUENCE [LARGE SCALE GENOMIC DNA]</scope>
    <source>
        <strain evidence="1 3">GSMNP</strain>
    </source>
</reference>
<evidence type="ECO:0000313" key="2">
    <source>
        <dbReference type="EMBL" id="OMJ17567.1"/>
    </source>
</evidence>
<name>A0A1R1XLJ6_9FUNG</name>
<evidence type="ECO:0000313" key="1">
    <source>
        <dbReference type="EMBL" id="OMJ15488.1"/>
    </source>
</evidence>
<comment type="caution">
    <text evidence="1">The sequence shown here is derived from an EMBL/GenBank/DDBJ whole genome shotgun (WGS) entry which is preliminary data.</text>
</comment>
<sequence>MDKWKDNEEDWDTYLWKVLLSIRSMKKQSTGFTPENLVYGQNITLPSAWIAPEGEINIEDAVSERISYINTGLE</sequence>
<organism evidence="1 3">
    <name type="scientific">Smittium culicis</name>
    <dbReference type="NCBI Taxonomy" id="133412"/>
    <lineage>
        <taxon>Eukaryota</taxon>
        <taxon>Fungi</taxon>
        <taxon>Fungi incertae sedis</taxon>
        <taxon>Zoopagomycota</taxon>
        <taxon>Kickxellomycotina</taxon>
        <taxon>Harpellomycetes</taxon>
        <taxon>Harpellales</taxon>
        <taxon>Legeriomycetaceae</taxon>
        <taxon>Smittium</taxon>
    </lineage>
</organism>
<proteinExistence type="predicted"/>
<dbReference type="OrthoDB" id="5592268at2759"/>
<dbReference type="EMBL" id="LSSN01002657">
    <property type="protein sequence ID" value="OMJ15488.1"/>
    <property type="molecule type" value="Genomic_DNA"/>
</dbReference>
<gene>
    <name evidence="2" type="ORF">AYI70_g5896</name>
    <name evidence="1" type="ORF">AYI70_g7237</name>
</gene>
<dbReference type="Proteomes" id="UP000187283">
    <property type="component" value="Unassembled WGS sequence"/>
</dbReference>
<dbReference type="STRING" id="133412.A0A1R1XLJ6"/>